<dbReference type="KEGG" id="hhg:XM38_048350"/>
<sequence>MTSLKQLVKRNLNPFDPSTFRPGNFWQENQDPNLVVDAIHWQILQEIEQTINQITVDHITRTILLAGASGSGKSYLLGRLKRQLNNKAFFAYIGPWPDSNYLWRHTLRNTIDSLIHVPEGQSESQLLLWLKSLPSLRNRSLTKWILGERGTFVRDLAASFPAGIYNGKEFFGVLYDLATNFDLRMLAYAWLKGDDLDKEDLQKLQVRKSITSEDAAQKILGNIGRIADSTQPIVLCFDNLDSIPRLPNGKPDLQSLFNLNSTIHNENLKNFLVLISVVSSTWQANRNTIQPADKARINQVLQLRQINLDQAAALWATRLAPLHAQARPEPESPIAPLTRNWLKHQFPGEKALPRNVLKLGQQLITYYKQHGRMPKFPPDKVKGDGDNGQGTGEQKLASFQLTWDKEFRSVRQKVMRINQFSSPELIWRLRQALEALEVPQITSQFLQSSTYASYSLSYQKSNRTGIVWSEDPNMQSFYHIMKSCQKMVTNQFCDHLFLIRAEGVGQAKNKGHQIYRQIFDSRANCIHIKPDLLSLQYLETYHQLANAARAGELVIDQKTPHLQDLQSFVRQSKVLEQCPLLQKLQLVTGNPPPPPLEEVRRYVLNLMTTQLFIGLMVLIESTQQQFPDLSEQEIDQVIEALCQENRIQVLDPRASRQAQLICYVTP</sequence>
<dbReference type="OrthoDB" id="227666at2"/>
<name>A0A1Z3HU72_9CYAN</name>
<gene>
    <name evidence="2" type="ORF">XM38_048350</name>
</gene>
<dbReference type="RefSeq" id="WP_080805385.1">
    <property type="nucleotide sequence ID" value="NZ_CP021983.2"/>
</dbReference>
<dbReference type="Proteomes" id="UP000191901">
    <property type="component" value="Chromosome"/>
</dbReference>
<dbReference type="Gene3D" id="3.40.50.300">
    <property type="entry name" value="P-loop containing nucleotide triphosphate hydrolases"/>
    <property type="match status" value="1"/>
</dbReference>
<dbReference type="EMBL" id="CP021983">
    <property type="protein sequence ID" value="ASC73861.1"/>
    <property type="molecule type" value="Genomic_DNA"/>
</dbReference>
<keyword evidence="3" id="KW-1185">Reference proteome</keyword>
<proteinExistence type="predicted"/>
<feature type="region of interest" description="Disordered" evidence="1">
    <location>
        <begin position="374"/>
        <end position="393"/>
    </location>
</feature>
<protein>
    <submittedName>
        <fullName evidence="2">Uncharacterized protein</fullName>
    </submittedName>
</protein>
<dbReference type="STRING" id="1641165.XM38_01750"/>
<organism evidence="2 3">
    <name type="scientific">Halomicronema hongdechloris C2206</name>
    <dbReference type="NCBI Taxonomy" id="1641165"/>
    <lineage>
        <taxon>Bacteria</taxon>
        <taxon>Bacillati</taxon>
        <taxon>Cyanobacteriota</taxon>
        <taxon>Cyanophyceae</taxon>
        <taxon>Nodosilineales</taxon>
        <taxon>Nodosilineaceae</taxon>
        <taxon>Halomicronema</taxon>
    </lineage>
</organism>
<evidence type="ECO:0000313" key="3">
    <source>
        <dbReference type="Proteomes" id="UP000191901"/>
    </source>
</evidence>
<evidence type="ECO:0000313" key="2">
    <source>
        <dbReference type="EMBL" id="ASC73861.1"/>
    </source>
</evidence>
<dbReference type="AlphaFoldDB" id="A0A1Z3HU72"/>
<accession>A0A1Z3HU72</accession>
<dbReference type="InterPro" id="IPR027417">
    <property type="entry name" value="P-loop_NTPase"/>
</dbReference>
<reference evidence="2 3" key="1">
    <citation type="journal article" date="2016" name="Biochim. Biophys. Acta">
        <title>Characterization of red-shifted phycobilisomes isolated from the chlorophyll f-containing cyanobacterium Halomicronema hongdechloris.</title>
        <authorList>
            <person name="Li Y."/>
            <person name="Lin Y."/>
            <person name="Garvey C.J."/>
            <person name="Birch D."/>
            <person name="Corkery R.W."/>
            <person name="Loughlin P.C."/>
            <person name="Scheer H."/>
            <person name="Willows R.D."/>
            <person name="Chen M."/>
        </authorList>
    </citation>
    <scope>NUCLEOTIDE SEQUENCE [LARGE SCALE GENOMIC DNA]</scope>
    <source>
        <strain evidence="2 3">C2206</strain>
    </source>
</reference>
<dbReference type="SUPFAM" id="SSF52540">
    <property type="entry name" value="P-loop containing nucleoside triphosphate hydrolases"/>
    <property type="match status" value="1"/>
</dbReference>
<evidence type="ECO:0000256" key="1">
    <source>
        <dbReference type="SAM" id="MobiDB-lite"/>
    </source>
</evidence>